<dbReference type="EMBL" id="BAABCV010000004">
    <property type="protein sequence ID" value="GAA4093185.1"/>
    <property type="molecule type" value="Genomic_DNA"/>
</dbReference>
<sequence>MNRSGELLMGKYVCMYILTNDLLTTLLLTIHLLTHPPMNIKTVNALFDEGIFSELYKAGFITAKVFVYREIYLWVQAQMKTRGVTKRQAVLEAEVKFDKDERTIWRALNSFDDADNVVSAPVSDNFSTFDICQSA</sequence>
<keyword evidence="1" id="KW-1133">Transmembrane helix</keyword>
<keyword evidence="3" id="KW-1185">Reference proteome</keyword>
<organism evidence="2 3">
    <name type="scientific">Mucilaginibacter panaciglaebae</name>
    <dbReference type="NCBI Taxonomy" id="502331"/>
    <lineage>
        <taxon>Bacteria</taxon>
        <taxon>Pseudomonadati</taxon>
        <taxon>Bacteroidota</taxon>
        <taxon>Sphingobacteriia</taxon>
        <taxon>Sphingobacteriales</taxon>
        <taxon>Sphingobacteriaceae</taxon>
        <taxon>Mucilaginibacter</taxon>
    </lineage>
</organism>
<gene>
    <name evidence="2" type="ORF">GCM10022392_14500</name>
</gene>
<keyword evidence="1" id="KW-0472">Membrane</keyword>
<reference evidence="3" key="1">
    <citation type="journal article" date="2019" name="Int. J. Syst. Evol. Microbiol.">
        <title>The Global Catalogue of Microorganisms (GCM) 10K type strain sequencing project: providing services to taxonomists for standard genome sequencing and annotation.</title>
        <authorList>
            <consortium name="The Broad Institute Genomics Platform"/>
            <consortium name="The Broad Institute Genome Sequencing Center for Infectious Disease"/>
            <person name="Wu L."/>
            <person name="Ma J."/>
        </authorList>
    </citation>
    <scope>NUCLEOTIDE SEQUENCE [LARGE SCALE GENOMIC DNA]</scope>
    <source>
        <strain evidence="3">JCM 17085</strain>
    </source>
</reference>
<evidence type="ECO:0000313" key="3">
    <source>
        <dbReference type="Proteomes" id="UP001500841"/>
    </source>
</evidence>
<accession>A0ABP7WNR2</accession>
<comment type="caution">
    <text evidence="2">The sequence shown here is derived from an EMBL/GenBank/DDBJ whole genome shotgun (WGS) entry which is preliminary data.</text>
</comment>
<evidence type="ECO:0000256" key="1">
    <source>
        <dbReference type="SAM" id="Phobius"/>
    </source>
</evidence>
<evidence type="ECO:0000313" key="2">
    <source>
        <dbReference type="EMBL" id="GAA4093185.1"/>
    </source>
</evidence>
<proteinExistence type="predicted"/>
<feature type="transmembrane region" description="Helical" evidence="1">
    <location>
        <begin position="12"/>
        <end position="33"/>
    </location>
</feature>
<protein>
    <submittedName>
        <fullName evidence="2">Uncharacterized protein</fullName>
    </submittedName>
</protein>
<dbReference type="Proteomes" id="UP001500841">
    <property type="component" value="Unassembled WGS sequence"/>
</dbReference>
<name>A0ABP7WNR2_9SPHI</name>
<keyword evidence="1" id="KW-0812">Transmembrane</keyword>